<dbReference type="GO" id="GO:0000160">
    <property type="term" value="P:phosphorelay signal transduction system"/>
    <property type="evidence" value="ECO:0007669"/>
    <property type="project" value="InterPro"/>
</dbReference>
<organism evidence="4 5">
    <name type="scientific">Candida boidinii</name>
    <name type="common">Yeast</name>
    <dbReference type="NCBI Taxonomy" id="5477"/>
    <lineage>
        <taxon>Eukaryota</taxon>
        <taxon>Fungi</taxon>
        <taxon>Dikarya</taxon>
        <taxon>Ascomycota</taxon>
        <taxon>Saccharomycotina</taxon>
        <taxon>Pichiomycetes</taxon>
        <taxon>Pichiales</taxon>
        <taxon>Pichiaceae</taxon>
        <taxon>Ogataea</taxon>
        <taxon>Ogataea/Candida clade</taxon>
    </lineage>
</organism>
<evidence type="ECO:0000256" key="1">
    <source>
        <dbReference type="PROSITE-ProRule" id="PRU00169"/>
    </source>
</evidence>
<feature type="region of interest" description="Disordered" evidence="2">
    <location>
        <begin position="1"/>
        <end position="37"/>
    </location>
</feature>
<feature type="domain" description="Response regulatory" evidence="3">
    <location>
        <begin position="55"/>
        <end position="164"/>
    </location>
</feature>
<name>A0A9W6WBL1_CANBO</name>
<evidence type="ECO:0000259" key="3">
    <source>
        <dbReference type="PROSITE" id="PS50110"/>
    </source>
</evidence>
<accession>A0A9W6WBL1</accession>
<comment type="caution">
    <text evidence="1">Lacks conserved residue(s) required for the propagation of feature annotation.</text>
</comment>
<evidence type="ECO:0000313" key="5">
    <source>
        <dbReference type="Proteomes" id="UP001165120"/>
    </source>
</evidence>
<dbReference type="Gene3D" id="3.40.50.2300">
    <property type="match status" value="1"/>
</dbReference>
<dbReference type="SUPFAM" id="SSF52172">
    <property type="entry name" value="CheY-like"/>
    <property type="match status" value="1"/>
</dbReference>
<dbReference type="PROSITE" id="PS50110">
    <property type="entry name" value="RESPONSE_REGULATORY"/>
    <property type="match status" value="1"/>
</dbReference>
<dbReference type="GO" id="GO:0036180">
    <property type="term" value="P:filamentous growth of a population of unicellular organisms in response to biotic stimulus"/>
    <property type="evidence" value="ECO:0007669"/>
    <property type="project" value="UniProtKB-ARBA"/>
</dbReference>
<dbReference type="EMBL" id="BSXN01001875">
    <property type="protein sequence ID" value="GME74817.1"/>
    <property type="molecule type" value="Genomic_DNA"/>
</dbReference>
<dbReference type="InterPro" id="IPR001789">
    <property type="entry name" value="Sig_transdc_resp-reg_receiver"/>
</dbReference>
<sequence>MDNKDDSNAEHSYGSGSGTGSRTGSGAGSGTGTGSGGAGTIGSSRLGNIIINYFDVLLCEPIPIHRYSIERNLSKLGCEVVSIAGGSELVKRCTGNIKFDIIFTSTELHKLDCVSLIKLIKHTNSVNSDTCIVGLTSFYSDAQKSGVLIILLSIQSLWKNYAES</sequence>
<dbReference type="InterPro" id="IPR011006">
    <property type="entry name" value="CheY-like_superfamily"/>
</dbReference>
<dbReference type="GO" id="GO:1900445">
    <property type="term" value="P:positive regulation of filamentous growth of a population of unicellular organisms in response to biotic stimulus"/>
    <property type="evidence" value="ECO:0007669"/>
    <property type="project" value="UniProtKB-ARBA"/>
</dbReference>
<dbReference type="GO" id="GO:0006950">
    <property type="term" value="P:response to stress"/>
    <property type="evidence" value="ECO:0007669"/>
    <property type="project" value="UniProtKB-ARBA"/>
</dbReference>
<dbReference type="AlphaFoldDB" id="A0A9W6WBL1"/>
<reference evidence="4" key="1">
    <citation type="submission" date="2023-04" db="EMBL/GenBank/DDBJ databases">
        <title>Candida boidinii NBRC 10035.</title>
        <authorList>
            <person name="Ichikawa N."/>
            <person name="Sato H."/>
            <person name="Tonouchi N."/>
        </authorList>
    </citation>
    <scope>NUCLEOTIDE SEQUENCE</scope>
    <source>
        <strain evidence="4">NBRC 10035</strain>
    </source>
</reference>
<proteinExistence type="predicted"/>
<dbReference type="Proteomes" id="UP001165120">
    <property type="component" value="Unassembled WGS sequence"/>
</dbReference>
<comment type="caution">
    <text evidence="4">The sequence shown here is derived from an EMBL/GenBank/DDBJ whole genome shotgun (WGS) entry which is preliminary data.</text>
</comment>
<keyword evidence="5" id="KW-1185">Reference proteome</keyword>
<evidence type="ECO:0000256" key="2">
    <source>
        <dbReference type="SAM" id="MobiDB-lite"/>
    </source>
</evidence>
<feature type="compositionally biased region" description="Gly residues" evidence="2">
    <location>
        <begin position="15"/>
        <end position="37"/>
    </location>
</feature>
<evidence type="ECO:0000313" key="4">
    <source>
        <dbReference type="EMBL" id="GME74817.1"/>
    </source>
</evidence>
<gene>
    <name evidence="4" type="ORF">Cboi02_000454400</name>
</gene>
<protein>
    <submittedName>
        <fullName evidence="4">Unnamed protein product</fullName>
    </submittedName>
</protein>